<dbReference type="PROSITE" id="PS00092">
    <property type="entry name" value="N6_MTASE"/>
    <property type="match status" value="1"/>
</dbReference>
<gene>
    <name evidence="1" type="ORF">V6984_09275</name>
</gene>
<name>A0ABZ3F2W4_9FIRM</name>
<dbReference type="EMBL" id="CP146256">
    <property type="protein sequence ID" value="XAH75928.1"/>
    <property type="molecule type" value="Genomic_DNA"/>
</dbReference>
<evidence type="ECO:0008006" key="3">
    <source>
        <dbReference type="Google" id="ProtNLM"/>
    </source>
</evidence>
<proteinExistence type="predicted"/>
<protein>
    <recommendedName>
        <fullName evidence="3">tRNA (Adenine-N(6)-)-methyltransferase</fullName>
    </recommendedName>
</protein>
<reference evidence="1 2" key="1">
    <citation type="submission" date="2024-02" db="EMBL/GenBank/DDBJ databases">
        <title>Bacterial strain from lacustrine sediment.</title>
        <authorList>
            <person name="Petit C."/>
            <person name="Fadhlaoui K."/>
        </authorList>
    </citation>
    <scope>NUCLEOTIDE SEQUENCE [LARGE SCALE GENOMIC DNA]</scope>
    <source>
        <strain evidence="1 2">IPX-CK</strain>
    </source>
</reference>
<accession>A0ABZ3F2W4</accession>
<organism evidence="1 2">
    <name type="scientific">Kineothrix sedimenti</name>
    <dbReference type="NCBI Taxonomy" id="3123317"/>
    <lineage>
        <taxon>Bacteria</taxon>
        <taxon>Bacillati</taxon>
        <taxon>Bacillota</taxon>
        <taxon>Clostridia</taxon>
        <taxon>Lachnospirales</taxon>
        <taxon>Lachnospiraceae</taxon>
        <taxon>Kineothrix</taxon>
    </lineage>
</organism>
<keyword evidence="2" id="KW-1185">Reference proteome</keyword>
<sequence>MEGQNFFEYEPDEWDIIVSNPPFSVKDKVLERLYSFNKPFAILLPLNSLQGKQRYKYFKEGIQILSFDARVSYHDKEHMDSVVKGSPFATAYFCRDLLSKDLIIEKLITYERPLIYGGIQNVKLR</sequence>
<dbReference type="RefSeq" id="WP_342759504.1">
    <property type="nucleotide sequence ID" value="NZ_CP146256.1"/>
</dbReference>
<evidence type="ECO:0000313" key="2">
    <source>
        <dbReference type="Proteomes" id="UP001451571"/>
    </source>
</evidence>
<dbReference type="InterPro" id="IPR002052">
    <property type="entry name" value="DNA_methylase_N6_adenine_CS"/>
</dbReference>
<dbReference type="Proteomes" id="UP001451571">
    <property type="component" value="Chromosome"/>
</dbReference>
<evidence type="ECO:0000313" key="1">
    <source>
        <dbReference type="EMBL" id="XAH75928.1"/>
    </source>
</evidence>